<evidence type="ECO:0000313" key="2">
    <source>
        <dbReference type="Proteomes" id="UP000030302"/>
    </source>
</evidence>
<reference evidence="2" key="1">
    <citation type="journal article" date="2014" name="Soil Biol. Biochem.">
        <title>Structure and function of bacterial communities in ageing soils: Insights from the Mendocino ecological staircase.</title>
        <authorList>
            <person name="Uroz S."/>
            <person name="Tech J.J."/>
            <person name="Sawaya N.A."/>
            <person name="Frey-Klett P."/>
            <person name="Leveau J.H.J."/>
        </authorList>
    </citation>
    <scope>NUCLEOTIDE SEQUENCE [LARGE SCALE GENOMIC DNA]</scope>
    <source>
        <strain evidence="2">Cal35</strain>
    </source>
</reference>
<proteinExistence type="predicted"/>
<protein>
    <submittedName>
        <fullName evidence="1">Uncharacterized protein</fullName>
    </submittedName>
</protein>
<dbReference type="EMBL" id="CP009962">
    <property type="protein sequence ID" value="AIY40943.1"/>
    <property type="molecule type" value="Genomic_DNA"/>
</dbReference>
<dbReference type="KEGG" id="care:LT85_1785"/>
<name>A0A0A1F892_9BURK</name>
<evidence type="ECO:0000313" key="1">
    <source>
        <dbReference type="EMBL" id="AIY40943.1"/>
    </source>
</evidence>
<sequence>MSYSYIYAAEADRLCFNAAFYNRYVPHKSLRASGLLNTRACPCAHQDGDVARQAFIAQSVR</sequence>
<dbReference type="AlphaFoldDB" id="A0A0A1F892"/>
<gene>
    <name evidence="1" type="ORF">LT85_1785</name>
</gene>
<keyword evidence="2" id="KW-1185">Reference proteome</keyword>
<accession>A0A0A1F892</accession>
<dbReference type="HOGENOM" id="CLU_2914536_0_0_4"/>
<dbReference type="Proteomes" id="UP000030302">
    <property type="component" value="Chromosome"/>
</dbReference>
<organism evidence="1 2">
    <name type="scientific">Collimonas arenae</name>
    <dbReference type="NCBI Taxonomy" id="279058"/>
    <lineage>
        <taxon>Bacteria</taxon>
        <taxon>Pseudomonadati</taxon>
        <taxon>Pseudomonadota</taxon>
        <taxon>Betaproteobacteria</taxon>
        <taxon>Burkholderiales</taxon>
        <taxon>Oxalobacteraceae</taxon>
        <taxon>Collimonas</taxon>
    </lineage>
</organism>